<dbReference type="RefSeq" id="WP_243576825.1">
    <property type="nucleotide sequence ID" value="NZ_CP094529.1"/>
</dbReference>
<keyword evidence="3" id="KW-1185">Reference proteome</keyword>
<evidence type="ECO:0000313" key="3">
    <source>
        <dbReference type="Proteomes" id="UP000831068"/>
    </source>
</evidence>
<evidence type="ECO:0008006" key="4">
    <source>
        <dbReference type="Google" id="ProtNLM"/>
    </source>
</evidence>
<protein>
    <recommendedName>
        <fullName evidence="4">DUF1700 domain-containing protein</fullName>
    </recommendedName>
</protein>
<feature type="transmembrane region" description="Helical" evidence="1">
    <location>
        <begin position="113"/>
        <end position="136"/>
    </location>
</feature>
<gene>
    <name evidence="2" type="ORF">MTP08_01925</name>
</gene>
<keyword evidence="1" id="KW-0812">Transmembrane</keyword>
<sequence length="229" mass="26918">MTIEEKTEVRNYLIAKKLPVDLLMEVEDHFVSQINHLQSEKNLSFNDAFNAAIISWHDDLKLKWDGNFSLEDTSDFIKKSANNKIYPVFKQAVWVAFATSGFIWMVSVIIPFYIFHVLFCLFIISLVTIPILIFWQNRKLYKDLGRFQTLPISPYQSLGRLFFFPVSFLWTFSFGLEIDSGFMSSLSSKDIAAKVILFLFIYFEVIVIVFQQKYIKTMKNVYPYIQENF</sequence>
<reference evidence="2 3" key="1">
    <citation type="submission" date="2022-03" db="EMBL/GenBank/DDBJ databases">
        <title>Chryseobacterium sp. isolated from the Andong Sikhe.</title>
        <authorList>
            <person name="Won M."/>
            <person name="Kim S.-J."/>
            <person name="Kwon S.-W."/>
        </authorList>
    </citation>
    <scope>NUCLEOTIDE SEQUENCE [LARGE SCALE GENOMIC DNA]</scope>
    <source>
        <strain evidence="2 3">ADR-1</strain>
    </source>
</reference>
<name>A0ABY4BHA6_9FLAO</name>
<organism evidence="2 3">
    <name type="scientific">Chryseobacterium oryzae</name>
    <dbReference type="NCBI Taxonomy" id="2929799"/>
    <lineage>
        <taxon>Bacteria</taxon>
        <taxon>Pseudomonadati</taxon>
        <taxon>Bacteroidota</taxon>
        <taxon>Flavobacteriia</taxon>
        <taxon>Flavobacteriales</taxon>
        <taxon>Weeksellaceae</taxon>
        <taxon>Chryseobacterium group</taxon>
        <taxon>Chryseobacterium</taxon>
    </lineage>
</organism>
<feature type="transmembrane region" description="Helical" evidence="1">
    <location>
        <begin position="191"/>
        <end position="210"/>
    </location>
</feature>
<keyword evidence="1" id="KW-0472">Membrane</keyword>
<dbReference type="Proteomes" id="UP000831068">
    <property type="component" value="Chromosome"/>
</dbReference>
<keyword evidence="1" id="KW-1133">Transmembrane helix</keyword>
<evidence type="ECO:0000313" key="2">
    <source>
        <dbReference type="EMBL" id="UOE38558.1"/>
    </source>
</evidence>
<feature type="transmembrane region" description="Helical" evidence="1">
    <location>
        <begin position="157"/>
        <end position="176"/>
    </location>
</feature>
<evidence type="ECO:0000256" key="1">
    <source>
        <dbReference type="SAM" id="Phobius"/>
    </source>
</evidence>
<feature type="transmembrane region" description="Helical" evidence="1">
    <location>
        <begin position="88"/>
        <end position="107"/>
    </location>
</feature>
<accession>A0ABY4BHA6</accession>
<proteinExistence type="predicted"/>
<dbReference type="EMBL" id="CP094529">
    <property type="protein sequence ID" value="UOE38558.1"/>
    <property type="molecule type" value="Genomic_DNA"/>
</dbReference>